<evidence type="ECO:0000256" key="2">
    <source>
        <dbReference type="ARBA" id="ARBA00022618"/>
    </source>
</evidence>
<dbReference type="GO" id="GO:0007091">
    <property type="term" value="P:metaphase/anaphase transition of mitotic cell cycle"/>
    <property type="evidence" value="ECO:0007669"/>
    <property type="project" value="TreeGrafter"/>
</dbReference>
<dbReference type="InterPro" id="IPR036390">
    <property type="entry name" value="WH_DNA-bd_sf"/>
</dbReference>
<evidence type="ECO:0000313" key="10">
    <source>
        <dbReference type="Proteomes" id="UP000001261"/>
    </source>
</evidence>
<dbReference type="SMART" id="SM01013">
    <property type="entry name" value="APC2"/>
    <property type="match status" value="1"/>
</dbReference>
<dbReference type="Pfam" id="PF25773">
    <property type="entry name" value="TPR_ANAPC2"/>
    <property type="match status" value="1"/>
</dbReference>
<dbReference type="OMA" id="VTTWQAT"/>
<dbReference type="GO" id="GO:0051301">
    <property type="term" value="P:cell division"/>
    <property type="evidence" value="ECO:0007669"/>
    <property type="project" value="UniProtKB-KW"/>
</dbReference>
<dbReference type="GeneID" id="24163387"/>
<dbReference type="Proteomes" id="UP000001261">
    <property type="component" value="Unassembled WGS sequence"/>
</dbReference>
<name>A0A0D8JVC0_COCIM</name>
<evidence type="ECO:0000256" key="5">
    <source>
        <dbReference type="ARBA" id="ARBA00023306"/>
    </source>
</evidence>
<dbReference type="PANTHER" id="PTHR45957">
    <property type="entry name" value="ANAPHASE-PROMOTING COMPLEX SUBUNIT 2"/>
    <property type="match status" value="1"/>
</dbReference>
<dbReference type="PANTHER" id="PTHR45957:SF1">
    <property type="entry name" value="ANAPHASE-PROMOTING COMPLEX SUBUNIT 2"/>
    <property type="match status" value="1"/>
</dbReference>
<keyword evidence="4" id="KW-0833">Ubl conjugation pathway</keyword>
<dbReference type="InterPro" id="IPR036317">
    <property type="entry name" value="Cullin_homology_sf"/>
</dbReference>
<dbReference type="Pfam" id="PF08672">
    <property type="entry name" value="ANAPC2"/>
    <property type="match status" value="1"/>
</dbReference>
<accession>A0A0D8JVC0</accession>
<dbReference type="GO" id="GO:0070979">
    <property type="term" value="P:protein K11-linked ubiquitination"/>
    <property type="evidence" value="ECO:0007669"/>
    <property type="project" value="TreeGrafter"/>
</dbReference>
<dbReference type="FunCoup" id="A0A0D8JVC0">
    <property type="interactions" value="591"/>
</dbReference>
<dbReference type="OrthoDB" id="5581181at2759"/>
<organism evidence="9 10">
    <name type="scientific">Coccidioides immitis (strain RS)</name>
    <name type="common">Valley fever fungus</name>
    <dbReference type="NCBI Taxonomy" id="246410"/>
    <lineage>
        <taxon>Eukaryota</taxon>
        <taxon>Fungi</taxon>
        <taxon>Dikarya</taxon>
        <taxon>Ascomycota</taxon>
        <taxon>Pezizomycotina</taxon>
        <taxon>Eurotiomycetes</taxon>
        <taxon>Eurotiomycetidae</taxon>
        <taxon>Onygenales</taxon>
        <taxon>Onygenaceae</taxon>
        <taxon>Coccidioides</taxon>
    </lineage>
</organism>
<keyword evidence="2" id="KW-0132">Cell division</keyword>
<feature type="region of interest" description="Disordered" evidence="7">
    <location>
        <begin position="38"/>
        <end position="60"/>
    </location>
</feature>
<dbReference type="VEuPathDB" id="FungiDB:CIMG_10672"/>
<sequence length="934" mass="104686">MFPNVPISIGRKRVFDSVFPPAPLSAVSPTPDITSALSYTQSSSLQKRSSTPRSDPDTIPEQVTWDRAWHTATAFLSIPDEKLSFSTKGRNDDDLDDKDLIKRWSREQRPSQSILDALFYVISDSSVGKKLRAGLKEYDLQAWYANEVRRHFLTNFRDTLIKELKKRGQEGVLPRIIRLLKIAQNIYYTPFLNHILPLSDPTSHEDAFTRLQQCLHSIVTYSLQNPDFSYLLSEQLATEGLVILGIERDIKDKIASAYSPVDGHGEDEMDIEPVYSISYRAWKTEPSARRRISMMTDGEDANITAAREKLLSLLEGVQDVGLGGSKAQKVFAEVMNNLITEFIAAEYAGEWESPSLVVEHLRQWIENVFARLAVQVLHIFKPSGIEDEQPDDLIVTLNDVERWQEIGLARLGALRISELFEIIVEWDASAGAIEDLKHYTTNPSTRFYLTSTFSATLMDRLLHPGASTVDILQLYISIIRAFRQLDPRGVLLDRLARPIRRYLRERDDTVKVIVGGLLESTVDSAGESIQSSPDGLGELAAELSKAQQMAHQENSGELDWDDMNWIPDPIDAAADYKKAKHSDVIGSLISLFDTKEVFVRELQRVLSDRLLKKKKDYDLEISVLELLKLRFGEAALQACDVMMRDVLDSKRVDAVIRADQKLESKQEHAHSMGRDTLEHVPELNSKILSRLFWPSLSDQNFKVPEEISSLQTRYSTGFETLKPSRKLTWLNSLGAVTVELDLKDRIFSDEVTTWQASVIYSFQSPSSTSDSPVTKSVSELAEQLEMSPSLVRSACLFWLSKRILTESAPDVYSVLETLPDDEESSSQPVGAQEGDKTASTSDASAAAAAAKAEAERESAEAAAMAKMNLYWQFIVGMLTNQGPMPLQRIIMMLKIAVPGGFPYSSEELREFLGKMVAKGKLEMIGGGNYKIISA</sequence>
<dbReference type="SMART" id="SM00182">
    <property type="entry name" value="CULLIN"/>
    <property type="match status" value="1"/>
</dbReference>
<dbReference type="FunFam" id="1.20.1310.10:FF:000033">
    <property type="entry name" value="Anaphase-promoting complex subunit ApcB"/>
    <property type="match status" value="1"/>
</dbReference>
<evidence type="ECO:0000256" key="3">
    <source>
        <dbReference type="ARBA" id="ARBA00022776"/>
    </source>
</evidence>
<dbReference type="InterPro" id="IPR036388">
    <property type="entry name" value="WH-like_DNA-bd_sf"/>
</dbReference>
<proteinExistence type="inferred from homology"/>
<reference evidence="10" key="2">
    <citation type="journal article" date="2010" name="Genome Res.">
        <title>Population genomic sequencing of Coccidioides fungi reveals recent hybridization and transposon control.</title>
        <authorList>
            <person name="Neafsey D.E."/>
            <person name="Barker B.M."/>
            <person name="Sharpton T.J."/>
            <person name="Stajich J.E."/>
            <person name="Park D.J."/>
            <person name="Whiston E."/>
            <person name="Hung C.-Y."/>
            <person name="McMahan C."/>
            <person name="White J."/>
            <person name="Sykes S."/>
            <person name="Heiman D."/>
            <person name="Young S."/>
            <person name="Zeng Q."/>
            <person name="Abouelleil A."/>
            <person name="Aftuck L."/>
            <person name="Bessette D."/>
            <person name="Brown A."/>
            <person name="FitzGerald M."/>
            <person name="Lui A."/>
            <person name="Macdonald J.P."/>
            <person name="Priest M."/>
            <person name="Orbach M.J."/>
            <person name="Galgiani J.N."/>
            <person name="Kirkland T.N."/>
            <person name="Cole G.T."/>
            <person name="Birren B.W."/>
            <person name="Henn M.R."/>
            <person name="Taylor J.W."/>
            <person name="Rounsley S.D."/>
        </authorList>
    </citation>
    <scope>GENOME REANNOTATION</scope>
    <source>
        <strain evidence="10">RS</strain>
    </source>
</reference>
<dbReference type="InterPro" id="IPR044554">
    <property type="entry name" value="ANAPC2"/>
</dbReference>
<dbReference type="InterPro" id="IPR016158">
    <property type="entry name" value="Cullin_homology"/>
</dbReference>
<dbReference type="GO" id="GO:0005680">
    <property type="term" value="C:anaphase-promoting complex"/>
    <property type="evidence" value="ECO:0007669"/>
    <property type="project" value="TreeGrafter"/>
</dbReference>
<dbReference type="InterPro" id="IPR057975">
    <property type="entry name" value="TPR_ANAPC2"/>
</dbReference>
<dbReference type="SUPFAM" id="SSF75632">
    <property type="entry name" value="Cullin homology domain"/>
    <property type="match status" value="1"/>
</dbReference>
<evidence type="ECO:0000313" key="9">
    <source>
        <dbReference type="EMBL" id="KJF60213.1"/>
    </source>
</evidence>
<evidence type="ECO:0000259" key="8">
    <source>
        <dbReference type="PROSITE" id="PS50069"/>
    </source>
</evidence>
<dbReference type="Gene3D" id="1.20.1310.10">
    <property type="entry name" value="Cullin Repeats"/>
    <property type="match status" value="1"/>
</dbReference>
<evidence type="ECO:0000256" key="7">
    <source>
        <dbReference type="SAM" id="MobiDB-lite"/>
    </source>
</evidence>
<dbReference type="AlphaFoldDB" id="A0A0D8JVC0"/>
<dbReference type="STRING" id="246410.A0A0D8JVC0"/>
<keyword evidence="10" id="KW-1185">Reference proteome</keyword>
<feature type="region of interest" description="Disordered" evidence="7">
    <location>
        <begin position="819"/>
        <end position="844"/>
    </location>
</feature>
<dbReference type="PROSITE" id="PS50069">
    <property type="entry name" value="CULLIN_2"/>
    <property type="match status" value="1"/>
</dbReference>
<protein>
    <recommendedName>
        <fullName evidence="1">Anaphase-promoting complex subunit 2</fullName>
    </recommendedName>
</protein>
<dbReference type="Pfam" id="PF26557">
    <property type="entry name" value="Cullin_AB"/>
    <property type="match status" value="1"/>
</dbReference>
<dbReference type="InParanoid" id="A0A0D8JVC0"/>
<dbReference type="GO" id="GO:0006511">
    <property type="term" value="P:ubiquitin-dependent protein catabolic process"/>
    <property type="evidence" value="ECO:0007669"/>
    <property type="project" value="InterPro"/>
</dbReference>
<dbReference type="RefSeq" id="XP_012214283.1">
    <property type="nucleotide sequence ID" value="XM_012358860.1"/>
</dbReference>
<evidence type="ECO:0000256" key="6">
    <source>
        <dbReference type="PROSITE-ProRule" id="PRU00330"/>
    </source>
</evidence>
<dbReference type="Gene3D" id="3.30.230.130">
    <property type="entry name" value="Cullin, Chain C, Domain 2"/>
    <property type="match status" value="1"/>
</dbReference>
<dbReference type="InterPro" id="IPR059120">
    <property type="entry name" value="Cullin-like_AB"/>
</dbReference>
<gene>
    <name evidence="9" type="ORF">CIMG_10672</name>
</gene>
<evidence type="ECO:0000256" key="1">
    <source>
        <dbReference type="ARBA" id="ARBA00016068"/>
    </source>
</evidence>
<keyword evidence="3" id="KW-0498">Mitosis</keyword>
<feature type="domain" description="Cullin family profile" evidence="8">
    <location>
        <begin position="588"/>
        <end position="799"/>
    </location>
</feature>
<dbReference type="EMBL" id="GG704911">
    <property type="protein sequence ID" value="KJF60213.1"/>
    <property type="molecule type" value="Genomic_DNA"/>
</dbReference>
<feature type="compositionally biased region" description="Polar residues" evidence="7">
    <location>
        <begin position="38"/>
        <end position="53"/>
    </location>
</feature>
<dbReference type="FunFam" id="1.10.10.10:FF:000409">
    <property type="entry name" value="Anaphase-promoting complex subunit ApcB"/>
    <property type="match status" value="1"/>
</dbReference>
<dbReference type="KEGG" id="cim:CIMG_10672"/>
<dbReference type="SUPFAM" id="SSF46785">
    <property type="entry name" value="Winged helix' DNA-binding domain"/>
    <property type="match status" value="1"/>
</dbReference>
<dbReference type="GO" id="GO:0031625">
    <property type="term" value="F:ubiquitin protein ligase binding"/>
    <property type="evidence" value="ECO:0007669"/>
    <property type="project" value="InterPro"/>
</dbReference>
<dbReference type="Gene3D" id="1.10.10.10">
    <property type="entry name" value="Winged helix-like DNA-binding domain superfamily/Winged helix DNA-binding domain"/>
    <property type="match status" value="1"/>
</dbReference>
<comment type="similarity">
    <text evidence="6">Belongs to the cullin family.</text>
</comment>
<keyword evidence="5" id="KW-0131">Cell cycle</keyword>
<reference evidence="10" key="1">
    <citation type="journal article" date="2009" name="Genome Res.">
        <title>Comparative genomic analyses of the human fungal pathogens Coccidioides and their relatives.</title>
        <authorList>
            <person name="Sharpton T.J."/>
            <person name="Stajich J.E."/>
            <person name="Rounsley S.D."/>
            <person name="Gardner M.J."/>
            <person name="Wortman J.R."/>
            <person name="Jordar V.S."/>
            <person name="Maiti R."/>
            <person name="Kodira C.D."/>
            <person name="Neafsey D.E."/>
            <person name="Zeng Q."/>
            <person name="Hung C.-Y."/>
            <person name="McMahan C."/>
            <person name="Muszewska A."/>
            <person name="Grynberg M."/>
            <person name="Mandel M.A."/>
            <person name="Kellner E.M."/>
            <person name="Barker B.M."/>
            <person name="Galgiani J.N."/>
            <person name="Orbach M.J."/>
            <person name="Kirkland T.N."/>
            <person name="Cole G.T."/>
            <person name="Henn M.R."/>
            <person name="Birren B.W."/>
            <person name="Taylor J.W."/>
        </authorList>
    </citation>
    <scope>NUCLEOTIDE SEQUENCE [LARGE SCALE GENOMIC DNA]</scope>
    <source>
        <strain evidence="10">RS</strain>
    </source>
</reference>
<evidence type="ECO:0000256" key="4">
    <source>
        <dbReference type="ARBA" id="ARBA00022786"/>
    </source>
</evidence>
<dbReference type="InterPro" id="IPR014786">
    <property type="entry name" value="ANAPC2_C"/>
</dbReference>